<dbReference type="EMBL" id="HADW01004004">
    <property type="protein sequence ID" value="SBP05404.1"/>
    <property type="molecule type" value="Transcribed_RNA"/>
</dbReference>
<protein>
    <submittedName>
        <fullName evidence="1">Microtubule-associated protein 7</fullName>
    </submittedName>
</protein>
<accession>A0A1A7WIP6</accession>
<reference evidence="1" key="2">
    <citation type="submission" date="2016-06" db="EMBL/GenBank/DDBJ databases">
        <title>The genome of a short-lived fish provides insights into sex chromosome evolution and the genetic control of aging.</title>
        <authorList>
            <person name="Reichwald K."/>
            <person name="Felder M."/>
            <person name="Petzold A."/>
            <person name="Koch P."/>
            <person name="Groth M."/>
            <person name="Platzer M."/>
        </authorList>
    </citation>
    <scope>NUCLEOTIDE SEQUENCE</scope>
    <source>
        <tissue evidence="1">Brain</tissue>
    </source>
</reference>
<sequence length="58" mass="6101">MFPVCLHTNSGCLLLLTSSLVHVGGLVKLYFSSQLLGQREGMAEGLSALTESCGCLKS</sequence>
<name>A0A1A7WIP6_9TELE</name>
<dbReference type="AlphaFoldDB" id="A0A1A7WIP6"/>
<feature type="non-terminal residue" evidence="1">
    <location>
        <position position="58"/>
    </location>
</feature>
<gene>
    <name evidence="1" type="primary">MAP7</name>
</gene>
<organism evidence="1">
    <name type="scientific">Iconisemion striatum</name>
    <dbReference type="NCBI Taxonomy" id="60296"/>
    <lineage>
        <taxon>Eukaryota</taxon>
        <taxon>Metazoa</taxon>
        <taxon>Chordata</taxon>
        <taxon>Craniata</taxon>
        <taxon>Vertebrata</taxon>
        <taxon>Euteleostomi</taxon>
        <taxon>Actinopterygii</taxon>
        <taxon>Neopterygii</taxon>
        <taxon>Teleostei</taxon>
        <taxon>Neoteleostei</taxon>
        <taxon>Acanthomorphata</taxon>
        <taxon>Ovalentaria</taxon>
        <taxon>Atherinomorphae</taxon>
        <taxon>Cyprinodontiformes</taxon>
        <taxon>Nothobranchiidae</taxon>
        <taxon>Iconisemion</taxon>
    </lineage>
</organism>
<reference evidence="1" key="1">
    <citation type="submission" date="2016-05" db="EMBL/GenBank/DDBJ databases">
        <authorList>
            <person name="Lavstsen T."/>
            <person name="Jespersen J.S."/>
        </authorList>
    </citation>
    <scope>NUCLEOTIDE SEQUENCE</scope>
    <source>
        <tissue evidence="1">Brain</tissue>
    </source>
</reference>
<evidence type="ECO:0000313" key="1">
    <source>
        <dbReference type="EMBL" id="SBP05404.1"/>
    </source>
</evidence>
<proteinExistence type="predicted"/>